<accession>A0A316TT78</accession>
<dbReference type="PANTHER" id="PTHR42990:SF1">
    <property type="entry name" value="AAA+ ATPASE DOMAIN-CONTAINING PROTEIN"/>
    <property type="match status" value="1"/>
</dbReference>
<comment type="caution">
    <text evidence="2">The sequence shown here is derived from an EMBL/GenBank/DDBJ whole genome shotgun (WGS) entry which is preliminary data.</text>
</comment>
<feature type="domain" description="AAA+ ATPase" evidence="1">
    <location>
        <begin position="30"/>
        <end position="150"/>
    </location>
</feature>
<dbReference type="Proteomes" id="UP000245533">
    <property type="component" value="Unassembled WGS sequence"/>
</dbReference>
<evidence type="ECO:0000313" key="3">
    <source>
        <dbReference type="Proteomes" id="UP000245533"/>
    </source>
</evidence>
<dbReference type="InterPro" id="IPR027417">
    <property type="entry name" value="P-loop_NTPase"/>
</dbReference>
<dbReference type="Gene3D" id="3.40.50.300">
    <property type="entry name" value="P-loop containing nucleotide triphosphate hydrolases"/>
    <property type="match status" value="1"/>
</dbReference>
<protein>
    <submittedName>
        <fullName evidence="2">AAA family ATPase</fullName>
    </submittedName>
</protein>
<dbReference type="PANTHER" id="PTHR42990">
    <property type="entry name" value="ATPASE"/>
    <property type="match status" value="1"/>
</dbReference>
<evidence type="ECO:0000259" key="1">
    <source>
        <dbReference type="SMART" id="SM00382"/>
    </source>
</evidence>
<gene>
    <name evidence="2" type="ORF">DDZ15_15470</name>
</gene>
<dbReference type="AlphaFoldDB" id="A0A316TT78"/>
<dbReference type="Pfam" id="PF13173">
    <property type="entry name" value="AAA_14"/>
    <property type="match status" value="1"/>
</dbReference>
<evidence type="ECO:0000313" key="2">
    <source>
        <dbReference type="EMBL" id="PWN05462.1"/>
    </source>
</evidence>
<dbReference type="SUPFAM" id="SSF52540">
    <property type="entry name" value="P-loop containing nucleoside triphosphate hydrolases"/>
    <property type="match status" value="1"/>
</dbReference>
<dbReference type="OrthoDB" id="9768467at2"/>
<proteinExistence type="predicted"/>
<name>A0A316TT78_9BACT</name>
<dbReference type="InterPro" id="IPR041682">
    <property type="entry name" value="AAA_14"/>
</dbReference>
<organism evidence="2 3">
    <name type="scientific">Rhodohalobacter mucosus</name>
    <dbReference type="NCBI Taxonomy" id="2079485"/>
    <lineage>
        <taxon>Bacteria</taxon>
        <taxon>Pseudomonadati</taxon>
        <taxon>Balneolota</taxon>
        <taxon>Balneolia</taxon>
        <taxon>Balneolales</taxon>
        <taxon>Balneolaceae</taxon>
        <taxon>Rhodohalobacter</taxon>
    </lineage>
</organism>
<dbReference type="SMART" id="SM00382">
    <property type="entry name" value="AAA"/>
    <property type="match status" value="1"/>
</dbReference>
<reference evidence="2 3" key="1">
    <citation type="submission" date="2018-05" db="EMBL/GenBank/DDBJ databases">
        <title>Rhodohalobacter halophilus gen. nov., sp. nov., a moderately halophilic member of the family Balneolaceae.</title>
        <authorList>
            <person name="Liu Z.-W."/>
        </authorList>
    </citation>
    <scope>NUCLEOTIDE SEQUENCE [LARGE SCALE GENOMIC DNA]</scope>
    <source>
        <strain evidence="2 3">8A47</strain>
    </source>
</reference>
<dbReference type="RefSeq" id="WP_109648017.1">
    <property type="nucleotide sequence ID" value="NZ_QGGB01000010.1"/>
</dbReference>
<dbReference type="EMBL" id="QGGB01000010">
    <property type="protein sequence ID" value="PWN05462.1"/>
    <property type="molecule type" value="Genomic_DNA"/>
</dbReference>
<dbReference type="InterPro" id="IPR003593">
    <property type="entry name" value="AAA+_ATPase"/>
</dbReference>
<dbReference type="InterPro" id="IPR025420">
    <property type="entry name" value="DUF4143"/>
</dbReference>
<sequence>MDSLYEYQEDVLNQVSDTFFRSLYDKLNWNERFLGITGLRGTGKTTMLLQYLKYSAPDREHSLYVTADHPWFYDHTLFDLSGQFRKYGGTLLLIDEIHRYPNWSRELKNIYDGFPELQVIFTASSVLDILKGEADLSRRALTKELPGLSFREFLELKYQHKLPVFTLDEMLKDPKQVSEPVVSVLKPIPLFNEYLKNGYFPFSVTKSDESFQQLLHQVINTVMEVDLQIVEEYSASNTIKMKKLLGVIAESVPFEPNISKIAGRLELGRDTVKTYLWNLDRARLLNLLSRSTRGAAALRKPDKIYLENTNLSHALKPNPGRGTLRETFFVNQLRNAGHVVELAKTGDFIIDGDRIFEIGGPSKDNSQIRNKNNAWLALDDLEHPYLNRIPLWMFGFLY</sequence>
<dbReference type="Pfam" id="PF13635">
    <property type="entry name" value="DUF4143"/>
    <property type="match status" value="1"/>
</dbReference>
<keyword evidence="3" id="KW-1185">Reference proteome</keyword>